<evidence type="ECO:0000313" key="1">
    <source>
        <dbReference type="EMBL" id="GAJ46315.1"/>
    </source>
</evidence>
<reference evidence="1 2" key="1">
    <citation type="journal article" date="2014" name="FEMS Microbiol. Lett.">
        <title>Draft genome sequences of three Holospora species (Holospora obtusa, Holospora undulata, and Holospora elegans), endonuclear symbiotic bacteria of the ciliate Paramecium caudatum.</title>
        <authorList>
            <person name="Dohra H."/>
            <person name="Tanaka K."/>
            <person name="Suzuki T."/>
            <person name="Fujishima M."/>
            <person name="Suzuki H."/>
        </authorList>
    </citation>
    <scope>NUCLEOTIDE SEQUENCE [LARGE SCALE GENOMIC DNA]</scope>
    <source>
        <strain evidence="1 2">E1</strain>
    </source>
</reference>
<dbReference type="AlphaFoldDB" id="A0A023DZ55"/>
<accession>A0A023DZ55</accession>
<evidence type="ECO:0000313" key="2">
    <source>
        <dbReference type="Proteomes" id="UP000024842"/>
    </source>
</evidence>
<name>A0A023DZ55_9PROT</name>
<comment type="caution">
    <text evidence="1">The sequence shown here is derived from an EMBL/GenBank/DDBJ whole genome shotgun (WGS) entry which is preliminary data.</text>
</comment>
<dbReference type="STRING" id="1427503.HE1_00644"/>
<dbReference type="EMBL" id="BAUP01000083">
    <property type="protein sequence ID" value="GAJ46315.1"/>
    <property type="molecule type" value="Genomic_DNA"/>
</dbReference>
<sequence length="66" mass="7552">MTVLSIAWEYLGVNGIIWVFSPQSYPHPKNTQFVLGNQGVFAKNNKSYLQNIHTWGQDYPGLLRVN</sequence>
<dbReference type="Proteomes" id="UP000024842">
    <property type="component" value="Unassembled WGS sequence"/>
</dbReference>
<keyword evidence="2" id="KW-1185">Reference proteome</keyword>
<proteinExistence type="predicted"/>
<protein>
    <submittedName>
        <fullName evidence="1">Uncharacterized protein</fullName>
    </submittedName>
</protein>
<organism evidence="1 2">
    <name type="scientific">Holospora elegans E1</name>
    <dbReference type="NCBI Taxonomy" id="1427503"/>
    <lineage>
        <taxon>Bacteria</taxon>
        <taxon>Pseudomonadati</taxon>
        <taxon>Pseudomonadota</taxon>
        <taxon>Alphaproteobacteria</taxon>
        <taxon>Holosporales</taxon>
        <taxon>Holosporaceae</taxon>
        <taxon>Holospora</taxon>
    </lineage>
</organism>
<gene>
    <name evidence="1" type="ORF">HE1_00644</name>
</gene>